<evidence type="ECO:0000313" key="6">
    <source>
        <dbReference type="Proteomes" id="UP001291926"/>
    </source>
</evidence>
<proteinExistence type="inferred from homology"/>
<evidence type="ECO:0000256" key="1">
    <source>
        <dbReference type="ARBA" id="ARBA00005921"/>
    </source>
</evidence>
<organism evidence="5 6">
    <name type="scientific">Penstemon davidsonii</name>
    <dbReference type="NCBI Taxonomy" id="160366"/>
    <lineage>
        <taxon>Eukaryota</taxon>
        <taxon>Viridiplantae</taxon>
        <taxon>Streptophyta</taxon>
        <taxon>Embryophyta</taxon>
        <taxon>Tracheophyta</taxon>
        <taxon>Spermatophyta</taxon>
        <taxon>Magnoliopsida</taxon>
        <taxon>eudicotyledons</taxon>
        <taxon>Gunneridae</taxon>
        <taxon>Pentapetalae</taxon>
        <taxon>asterids</taxon>
        <taxon>lamiids</taxon>
        <taxon>Lamiales</taxon>
        <taxon>Plantaginaceae</taxon>
        <taxon>Cheloneae</taxon>
        <taxon>Penstemon</taxon>
    </lineage>
</organism>
<feature type="compositionally biased region" description="Basic residues" evidence="4">
    <location>
        <begin position="1"/>
        <end position="12"/>
    </location>
</feature>
<evidence type="ECO:0000256" key="4">
    <source>
        <dbReference type="SAM" id="MobiDB-lite"/>
    </source>
</evidence>
<evidence type="ECO:0000256" key="3">
    <source>
        <dbReference type="SAM" id="Coils"/>
    </source>
</evidence>
<name>A0ABR0DCD5_9LAMI</name>
<comment type="caution">
    <text evidence="5">The sequence shown here is derived from an EMBL/GenBank/DDBJ whole genome shotgun (WGS) entry which is preliminary data.</text>
</comment>
<feature type="compositionally biased region" description="Low complexity" evidence="4">
    <location>
        <begin position="15"/>
        <end position="36"/>
    </location>
</feature>
<feature type="compositionally biased region" description="Polar residues" evidence="4">
    <location>
        <begin position="37"/>
        <end position="46"/>
    </location>
</feature>
<keyword evidence="2 3" id="KW-0175">Coiled coil</keyword>
<dbReference type="InterPro" id="IPR008587">
    <property type="entry name" value="FPP_plant"/>
</dbReference>
<feature type="coiled-coil region" evidence="3">
    <location>
        <begin position="63"/>
        <end position="217"/>
    </location>
</feature>
<dbReference type="PANTHER" id="PTHR31580">
    <property type="entry name" value="FILAMENT-LIKE PLANT PROTEIN 4"/>
    <property type="match status" value="1"/>
</dbReference>
<keyword evidence="6" id="KW-1185">Reference proteome</keyword>
<feature type="region of interest" description="Disordered" evidence="4">
    <location>
        <begin position="1"/>
        <end position="62"/>
    </location>
</feature>
<evidence type="ECO:0008006" key="7">
    <source>
        <dbReference type="Google" id="ProtNLM"/>
    </source>
</evidence>
<sequence length="505" mass="56972">MDRRSWLWRRKSSEKSPSGETESSGSASSHSGRFSGDQNNIQSPEVTSKAVLGDEEELNDSVNKTLSEKLSEALDDLRDKEDLVKQHSKVAEEAVSGWERAENEVLVLKKQVDVLTHKNSNLEERVGHLDGALKECLRQLRQAREEQEEKIYNAVIKKSSEWESTKSELENQISQLQNAKTNNGIDTMMLSDVNSKLEAAEKENSILKLKLQSKAQDLDLSTHANEVASKHHLNNIKKIAKLEAECLRLKAASRKSTLFSENESNTSKNERSLGRSLIAPSIEIDLMDDFLEMERLAAIQEPCSEKPSREIEEKLKKVEEEKVKLEIDLNECQIKLKQNEVKLLDLSTQLSLANEAKKSTEVKLKNTTMLLDEAETNLVQIQNQLIKSNEAINIVNTEVKVRESELQTLHSSIGALEEKLNKERKISYEALAKCEILDTELSNLKLLHKSTIVEEFKLNQDKELAVAASKFAECQKTIASLGRQLKSLATLDDFLIDSELQETVL</sequence>
<dbReference type="Proteomes" id="UP001291926">
    <property type="component" value="Unassembled WGS sequence"/>
</dbReference>
<accession>A0ABR0DCD5</accession>
<evidence type="ECO:0000313" key="5">
    <source>
        <dbReference type="EMBL" id="KAK4486625.1"/>
    </source>
</evidence>
<feature type="coiled-coil region" evidence="3">
    <location>
        <begin position="308"/>
        <end position="391"/>
    </location>
</feature>
<dbReference type="PANTHER" id="PTHR31580:SF49">
    <property type="entry name" value="FILAMENT-LIKE PLANT PROTEIN 3"/>
    <property type="match status" value="1"/>
</dbReference>
<evidence type="ECO:0000256" key="2">
    <source>
        <dbReference type="ARBA" id="ARBA00023054"/>
    </source>
</evidence>
<gene>
    <name evidence="5" type="ORF">RD792_006810</name>
</gene>
<dbReference type="EMBL" id="JAYDYQ010002529">
    <property type="protein sequence ID" value="KAK4486625.1"/>
    <property type="molecule type" value="Genomic_DNA"/>
</dbReference>
<protein>
    <recommendedName>
        <fullName evidence="7">Filament-like plant protein 3</fullName>
    </recommendedName>
</protein>
<dbReference type="Pfam" id="PF05911">
    <property type="entry name" value="FPP"/>
    <property type="match status" value="2"/>
</dbReference>
<reference evidence="5 6" key="1">
    <citation type="journal article" date="2023" name="bioRxiv">
        <title>Genome report: Whole genome sequence and annotation of Penstemon davidsonii.</title>
        <authorList>
            <person name="Ostevik K.L."/>
            <person name="Alabady M."/>
            <person name="Zhang M."/>
            <person name="Rausher M.D."/>
        </authorList>
    </citation>
    <scope>NUCLEOTIDE SEQUENCE [LARGE SCALE GENOMIC DNA]</scope>
    <source>
        <strain evidence="5">DNT005</strain>
        <tissue evidence="5">Whole leaf</tissue>
    </source>
</reference>
<comment type="similarity">
    <text evidence="1">Belongs to the FPP family.</text>
</comment>